<dbReference type="Gene3D" id="1.20.1060.20">
    <property type="match status" value="1"/>
</dbReference>
<keyword evidence="4 6" id="KW-0175">Coiled coil</keyword>
<comment type="similarity">
    <text evidence="6">Belongs to the SMC family.</text>
</comment>
<accession>A0ABQ6V601</accession>
<dbReference type="CDD" id="cd03278">
    <property type="entry name" value="ABC_SMC_barmotin"/>
    <property type="match status" value="1"/>
</dbReference>
<keyword evidence="2 6" id="KW-0547">Nucleotide-binding</keyword>
<dbReference type="InterPro" id="IPR027417">
    <property type="entry name" value="P-loop_NTPase"/>
</dbReference>
<comment type="function">
    <text evidence="6">Required for chromosome condensation and partitioning.</text>
</comment>
<protein>
    <recommendedName>
        <fullName evidence="6">Chromosome partition protein Smc</fullName>
    </recommendedName>
</protein>
<dbReference type="InterPro" id="IPR036277">
    <property type="entry name" value="SMC_hinge_sf"/>
</dbReference>
<dbReference type="Gene3D" id="3.40.50.300">
    <property type="entry name" value="P-loop containing nucleotide triphosphate hydrolases"/>
    <property type="match status" value="2"/>
</dbReference>
<dbReference type="InterPro" id="IPR011890">
    <property type="entry name" value="SMC_prok"/>
</dbReference>
<feature type="binding site" evidence="6">
    <location>
        <begin position="32"/>
        <end position="39"/>
    </location>
    <ligand>
        <name>ATP</name>
        <dbReference type="ChEBI" id="CHEBI:30616"/>
    </ligand>
</feature>
<dbReference type="Gene3D" id="3.30.70.1620">
    <property type="match status" value="1"/>
</dbReference>
<dbReference type="PIRSF" id="PIRSF005719">
    <property type="entry name" value="SMC"/>
    <property type="match status" value="1"/>
</dbReference>
<dbReference type="SMART" id="SM00968">
    <property type="entry name" value="SMC_hinge"/>
    <property type="match status" value="1"/>
</dbReference>
<feature type="region of interest" description="Disordered" evidence="7">
    <location>
        <begin position="434"/>
        <end position="462"/>
    </location>
</feature>
<keyword evidence="10" id="KW-1185">Reference proteome</keyword>
<dbReference type="SUPFAM" id="SSF75553">
    <property type="entry name" value="Smc hinge domain"/>
    <property type="match status" value="1"/>
</dbReference>
<evidence type="ECO:0000313" key="9">
    <source>
        <dbReference type="EMBL" id="KAB1864541.1"/>
    </source>
</evidence>
<feature type="coiled-coil region" evidence="6">
    <location>
        <begin position="167"/>
        <end position="201"/>
    </location>
</feature>
<name>A0ABQ6V601_9MICO</name>
<dbReference type="InterPro" id="IPR024704">
    <property type="entry name" value="SMC"/>
</dbReference>
<dbReference type="InterPro" id="IPR010935">
    <property type="entry name" value="SMC_hinge"/>
</dbReference>
<comment type="subcellular location">
    <subcellularLocation>
        <location evidence="6">Cytoplasm</location>
    </subcellularLocation>
</comment>
<evidence type="ECO:0000256" key="5">
    <source>
        <dbReference type="ARBA" id="ARBA00023125"/>
    </source>
</evidence>
<comment type="subunit">
    <text evidence="6">Homodimer.</text>
</comment>
<comment type="caution">
    <text evidence="9">The sequence shown here is derived from an EMBL/GenBank/DDBJ whole genome shotgun (WGS) entry which is preliminary data.</text>
</comment>
<proteinExistence type="inferred from homology"/>
<feature type="coiled-coil region" evidence="6">
    <location>
        <begin position="670"/>
        <end position="760"/>
    </location>
</feature>
<reference evidence="10" key="1">
    <citation type="submission" date="2019-09" db="EMBL/GenBank/DDBJ databases">
        <title>Whole genome sequencing of Microbacterium maritypicum.</title>
        <authorList>
            <person name="Lenchi N."/>
        </authorList>
    </citation>
    <scope>NUCLEOTIDE SEQUENCE [LARGE SCALE GENOMIC DNA]</scope>
    <source>
        <strain evidence="10">G1</strain>
    </source>
</reference>
<dbReference type="GeneID" id="77476904"/>
<evidence type="ECO:0000256" key="4">
    <source>
        <dbReference type="ARBA" id="ARBA00023054"/>
    </source>
</evidence>
<dbReference type="Pfam" id="PF02463">
    <property type="entry name" value="SMC_N"/>
    <property type="match status" value="1"/>
</dbReference>
<comment type="domain">
    <text evidence="6">Contains large globular domains required for ATP hydrolysis at each terminus and a third globular domain forming a flexible hinge near the middle of the molecule. These domains are separated by coiled-coil structures.</text>
</comment>
<dbReference type="Proteomes" id="UP000478836">
    <property type="component" value="Unassembled WGS sequence"/>
</dbReference>
<evidence type="ECO:0000256" key="7">
    <source>
        <dbReference type="SAM" id="MobiDB-lite"/>
    </source>
</evidence>
<evidence type="ECO:0000259" key="8">
    <source>
        <dbReference type="SMART" id="SM00968"/>
    </source>
</evidence>
<keyword evidence="1 6" id="KW-0963">Cytoplasm</keyword>
<feature type="compositionally biased region" description="Low complexity" evidence="7">
    <location>
        <begin position="438"/>
        <end position="459"/>
    </location>
</feature>
<evidence type="ECO:0000256" key="6">
    <source>
        <dbReference type="HAMAP-Rule" id="MF_01894"/>
    </source>
</evidence>
<evidence type="ECO:0000313" key="10">
    <source>
        <dbReference type="Proteomes" id="UP000478836"/>
    </source>
</evidence>
<evidence type="ECO:0000256" key="1">
    <source>
        <dbReference type="ARBA" id="ARBA00022490"/>
    </source>
</evidence>
<dbReference type="PANTHER" id="PTHR43977">
    <property type="entry name" value="STRUCTURAL MAINTENANCE OF CHROMOSOMES PROTEIN 3"/>
    <property type="match status" value="1"/>
</dbReference>
<organism evidence="9 10">
    <name type="scientific">Microbacterium algeriense</name>
    <dbReference type="NCBI Taxonomy" id="2615184"/>
    <lineage>
        <taxon>Bacteria</taxon>
        <taxon>Bacillati</taxon>
        <taxon>Actinomycetota</taxon>
        <taxon>Actinomycetes</taxon>
        <taxon>Micrococcales</taxon>
        <taxon>Microbacteriaceae</taxon>
        <taxon>Microbacterium</taxon>
    </lineage>
</organism>
<dbReference type="NCBIfam" id="TIGR02168">
    <property type="entry name" value="SMC_prok_B"/>
    <property type="match status" value="1"/>
</dbReference>
<evidence type="ECO:0000256" key="3">
    <source>
        <dbReference type="ARBA" id="ARBA00022840"/>
    </source>
</evidence>
<keyword evidence="5 6" id="KW-0238">DNA-binding</keyword>
<sequence length="1181" mass="126749">MHLKSLTLKGFKSFAQPTSFVFEPGVTCIVGPNGSGKSNVVDALAWVMGEQGAKTLRGGKMEDVIFAGTSTRGPLGRAEVQLTIDNADGALPIEYAEVTISRTLFRNGSSEYAINGEGCRLLDVQELLSDSGLGREMHVIVGQGRLDTVLQASPEDRRGFIEEAAGILKHRRRKEKTLRKLDAMEANLTRLSDLAGEIRRQLKPLGRQAEIAREAQTIAAVVRDAKARLFADDVVALRAALADHTRTEHERHTERLVLSDQAETVRAGIARLEQDQNSVAVDQARSVAFGLEQVQERMRGLYTLANQRLALLGTEDDDAAVSAVTVTQGMINEAKEEIDTISAGLGDAQDAAAAASREVVHARAELDTLDVDIAEQSALVSEYDMRLSTLRGTADAAASALAAVRGAVLRQENALEAANVRRREAAEALEAIDDAEAPEGTAAEHAAAYESAQRAATAAEAERETLRERLHAAEREVDSLTAKAAALSSALSLSGGAAEIVQAGGQGVRGLVGDAVQVRAGYEAAIAAVLGPLAEGVLVDTAEDAFALAAESTDLRRGVVDFVVAEAKRTHPDLPAVDRVTPAVETVTAPDGILGVLSHVLIAEDWDAARAARTALDVAGDTATTIVTLGGDVITAQTLRTGSGGERSRLELAAERDAAAERLAEIQVVVDSLRLAREEANETVETTRRQAKDALRALREHDAALATHAEQVNRVTVRHESAVAECERLEAGLAQAQAAVADAESKAQNAKAALDEAIAAPRPVLDASARDGLLEALELAREGEVRARLEIETLRERVRAAQARVTGLERQREQERDAAAEAARRAVIRRAQREAASGVAAELPRILDSLDRSVTEARLALAEAEAARSAQNEELVALRAQETSLRERLAGLTESVHGLELQIHEKKLHLNSLLERVSSELALDEDILIAEYGPDQLVPRDPGAEPAPDELLDDTAIPFDRRIQQRRLADAERKLSQLGRVNPLALEEFAALEQRHAFLTEQLADLTQTRQDLLTIITDLDERMQTIFASAFEDTKEAFGQVFPLLFPGGTGSISLTDPDNMLTTGIEVSVRPVGKKIERLSLLSGGERSLAAVALLVAIFKARPSPFYILDEVEAALDDANLGRLLTVFEQLRESSQLLIITHQKRTMEIADALYGVSMRQDGVSAVVGQRVGDRAAAVV</sequence>
<dbReference type="HAMAP" id="MF_01894">
    <property type="entry name" value="Smc_prok"/>
    <property type="match status" value="1"/>
</dbReference>
<evidence type="ECO:0000256" key="2">
    <source>
        <dbReference type="ARBA" id="ARBA00022741"/>
    </source>
</evidence>
<gene>
    <name evidence="6 9" type="primary">smc</name>
    <name evidence="9" type="ORF">F6A08_10600</name>
</gene>
<feature type="coiled-coil region" evidence="6">
    <location>
        <begin position="784"/>
        <end position="881"/>
    </location>
</feature>
<keyword evidence="3 6" id="KW-0067">ATP-binding</keyword>
<feature type="domain" description="SMC hinge" evidence="8">
    <location>
        <begin position="506"/>
        <end position="613"/>
    </location>
</feature>
<dbReference type="Pfam" id="PF06470">
    <property type="entry name" value="SMC_hinge"/>
    <property type="match status" value="1"/>
</dbReference>
<dbReference type="RefSeq" id="WP_151459421.1">
    <property type="nucleotide sequence ID" value="NZ_WAAO01000002.1"/>
</dbReference>
<dbReference type="SUPFAM" id="SSF52540">
    <property type="entry name" value="P-loop containing nucleoside triphosphate hydrolases"/>
    <property type="match status" value="1"/>
</dbReference>
<dbReference type="InterPro" id="IPR003395">
    <property type="entry name" value="RecF/RecN/SMC_N"/>
</dbReference>
<dbReference type="EMBL" id="WAAO01000002">
    <property type="protein sequence ID" value="KAB1864541.1"/>
    <property type="molecule type" value="Genomic_DNA"/>
</dbReference>